<dbReference type="RefSeq" id="WP_200128760.1">
    <property type="nucleotide sequence ID" value="NZ_CP054705.1"/>
</dbReference>
<accession>A0A7T6Z3P5</accession>
<gene>
    <name evidence="1" type="ORF">HUG15_11595</name>
</gene>
<reference evidence="1 2" key="1">
    <citation type="submission" date="2020-06" db="EMBL/GenBank/DDBJ databases">
        <title>Genomic analysis of Salicibibacter sp. NKC5-3.</title>
        <authorList>
            <person name="Oh Y.J."/>
        </authorList>
    </citation>
    <scope>NUCLEOTIDE SEQUENCE [LARGE SCALE GENOMIC DNA]</scope>
    <source>
        <strain evidence="1 2">NKC5-3</strain>
    </source>
</reference>
<organism evidence="1 2">
    <name type="scientific">Salicibibacter cibarius</name>
    <dbReference type="NCBI Taxonomy" id="2743000"/>
    <lineage>
        <taxon>Bacteria</taxon>
        <taxon>Bacillati</taxon>
        <taxon>Bacillota</taxon>
        <taxon>Bacilli</taxon>
        <taxon>Bacillales</taxon>
        <taxon>Bacillaceae</taxon>
        <taxon>Salicibibacter</taxon>
    </lineage>
</organism>
<keyword evidence="2" id="KW-1185">Reference proteome</keyword>
<name>A0A7T6Z3P5_9BACI</name>
<dbReference type="AlphaFoldDB" id="A0A7T6Z3P5"/>
<dbReference type="Proteomes" id="UP000595823">
    <property type="component" value="Chromosome"/>
</dbReference>
<proteinExistence type="predicted"/>
<dbReference type="EMBL" id="CP054705">
    <property type="protein sequence ID" value="QQK76137.1"/>
    <property type="molecule type" value="Genomic_DNA"/>
</dbReference>
<dbReference type="KEGG" id="scia:HUG15_11595"/>
<sequence>MYAQLCFKERSHTYEQIARIQSAVKHTEEQLHHIPPEFENDEAEKVKAALKKAHLYIDRALYHELVHDG</sequence>
<evidence type="ECO:0000313" key="1">
    <source>
        <dbReference type="EMBL" id="QQK76137.1"/>
    </source>
</evidence>
<evidence type="ECO:0000313" key="2">
    <source>
        <dbReference type="Proteomes" id="UP000595823"/>
    </source>
</evidence>
<protein>
    <submittedName>
        <fullName evidence="1">Uncharacterized protein</fullName>
    </submittedName>
</protein>